<accession>A0A1L7D016</accession>
<evidence type="ECO:0000256" key="6">
    <source>
        <dbReference type="ARBA" id="ARBA00022475"/>
    </source>
</evidence>
<evidence type="ECO:0000256" key="12">
    <source>
        <dbReference type="ARBA" id="ARBA00022840"/>
    </source>
</evidence>
<feature type="region of interest" description="Disordered" evidence="17">
    <location>
        <begin position="545"/>
        <end position="565"/>
    </location>
</feature>
<evidence type="ECO:0000256" key="3">
    <source>
        <dbReference type="ARBA" id="ARBA00007316"/>
    </source>
</evidence>
<dbReference type="Pfam" id="PF13614">
    <property type="entry name" value="AAA_31"/>
    <property type="match status" value="1"/>
</dbReference>
<dbReference type="GO" id="GO:0004713">
    <property type="term" value="F:protein tyrosine kinase activity"/>
    <property type="evidence" value="ECO:0007669"/>
    <property type="project" value="UniProtKB-KW"/>
</dbReference>
<evidence type="ECO:0000256" key="8">
    <source>
        <dbReference type="ARBA" id="ARBA00022679"/>
    </source>
</evidence>
<dbReference type="InterPro" id="IPR050445">
    <property type="entry name" value="Bact_polysacc_biosynth/exp"/>
</dbReference>
<dbReference type="Proteomes" id="UP000185469">
    <property type="component" value="Chromosome"/>
</dbReference>
<comment type="catalytic activity">
    <reaction evidence="16">
        <text>L-tyrosyl-[protein] + ATP = O-phospho-L-tyrosyl-[protein] + ADP + H(+)</text>
        <dbReference type="Rhea" id="RHEA:10596"/>
        <dbReference type="Rhea" id="RHEA-COMP:10136"/>
        <dbReference type="Rhea" id="RHEA-COMP:20101"/>
        <dbReference type="ChEBI" id="CHEBI:15378"/>
        <dbReference type="ChEBI" id="CHEBI:30616"/>
        <dbReference type="ChEBI" id="CHEBI:46858"/>
        <dbReference type="ChEBI" id="CHEBI:61978"/>
        <dbReference type="ChEBI" id="CHEBI:456216"/>
        <dbReference type="EC" id="2.7.10.2"/>
    </reaction>
</comment>
<evidence type="ECO:0000256" key="2">
    <source>
        <dbReference type="ARBA" id="ARBA00006683"/>
    </source>
</evidence>
<dbReference type="InterPro" id="IPR025669">
    <property type="entry name" value="AAA_dom"/>
</dbReference>
<feature type="domain" description="AAA" evidence="20">
    <location>
        <begin position="676"/>
        <end position="808"/>
    </location>
</feature>
<keyword evidence="14 18" id="KW-0472">Membrane</keyword>
<evidence type="ECO:0000256" key="15">
    <source>
        <dbReference type="ARBA" id="ARBA00023137"/>
    </source>
</evidence>
<evidence type="ECO:0000256" key="5">
    <source>
        <dbReference type="ARBA" id="ARBA00011903"/>
    </source>
</evidence>
<evidence type="ECO:0000313" key="22">
    <source>
        <dbReference type="Proteomes" id="UP000185469"/>
    </source>
</evidence>
<feature type="transmembrane region" description="Helical" evidence="18">
    <location>
        <begin position="309"/>
        <end position="327"/>
    </location>
</feature>
<evidence type="ECO:0000256" key="9">
    <source>
        <dbReference type="ARBA" id="ARBA00022692"/>
    </source>
</evidence>
<keyword evidence="10" id="KW-0547">Nucleotide-binding</keyword>
<sequence>MLEPTTVGADTAEKRRPPAIIWIIALVIALPIPFVILRDVVLPGRFAYDAFGIATLIQYPYLLDLYDFGSYADIARAYSAIGLTGRDLIPAGLLGYGTMALSTVIALWRAGRLPRRTSAVALTGATLVLGAAFLGTFSKEFLVAVLIGVVLLIPAGFVGEVLVIAALLAFGALYRPYWTIIAVVYAIIRLILRTARGTRGFWLLVPCTAAALGLMIWLQTGQSADFARLGVNEYRGAETRTLIERFVHWPEPLGGVVNVVITTVMLVVPLPLFALGTIYHGSSALLILFFWVTFGRAIANYGGTRPTGYVARAIALVLAFLPVQGLFEPDYGSALRHLTPLLPLMLLTVIVWAPDGPDDEPTAGDGAPPGREAAPPNDITKNTTNGVPMNEVRSDGSDHIWGRVLSGITRLWWVVVIAAVLGAAAAWGISMLLPKKYTATTDLFVTAAADTGDGQLYKQAQFFQQRLSSYAQLVKGDLLVNRVIGDLDLSYEPETVMNMLEAQPTPDTVLITVSATSADPEEARLMSDAASKQLQILVGELDVRGEVPGESDGAGEQPRTRPREEALTSMTIIDAATTPEKPSSPIYARNMVFGFIFGTILALLGIIAAALLDRTVTKRAEVEDLTGVPVLGEIPSNSAFAAGAVPDYHVDNTPAVEGIRALRTNLRFVDVDNPPKLLAITSATQGEGKTITAVNLAAALAAEGHTVCLVDGDLRRPRVAKALGAAIEPAVGLSTILAGEISLEEAIQKYADRSFDVVASGVNPPNPAELLSSKACRSLLEDLSGRYDFVIIDGPPLLPVTDGALIAAAAGATILVVRHGIARYEEVAAATEALATVNAHLIGTAFNRVPDGSRHGYKYSYTPDGAKGRPAKARTS</sequence>
<feature type="transmembrane region" description="Helical" evidence="18">
    <location>
        <begin position="93"/>
        <end position="111"/>
    </location>
</feature>
<evidence type="ECO:0000259" key="20">
    <source>
        <dbReference type="Pfam" id="PF13614"/>
    </source>
</evidence>
<keyword evidence="13 18" id="KW-1133">Transmembrane helix</keyword>
<proteinExistence type="inferred from homology"/>
<feature type="transmembrane region" description="Helical" evidence="18">
    <location>
        <begin position="201"/>
        <end position="218"/>
    </location>
</feature>
<keyword evidence="11" id="KW-0418">Kinase</keyword>
<evidence type="ECO:0000256" key="7">
    <source>
        <dbReference type="ARBA" id="ARBA00022519"/>
    </source>
</evidence>
<dbReference type="Gene3D" id="3.40.50.300">
    <property type="entry name" value="P-loop containing nucleotide triphosphate hydrolases"/>
    <property type="match status" value="1"/>
</dbReference>
<dbReference type="OrthoDB" id="9812433at2"/>
<dbReference type="CDD" id="cd05387">
    <property type="entry name" value="BY-kinase"/>
    <property type="match status" value="1"/>
</dbReference>
<dbReference type="InterPro" id="IPR003856">
    <property type="entry name" value="LPS_length_determ_N"/>
</dbReference>
<comment type="subcellular location">
    <subcellularLocation>
        <location evidence="1">Cell inner membrane</location>
        <topology evidence="1">Multi-pass membrane protein</topology>
    </subcellularLocation>
</comment>
<dbReference type="NCBIfam" id="TIGR01007">
    <property type="entry name" value="eps_fam"/>
    <property type="match status" value="1"/>
</dbReference>
<evidence type="ECO:0000256" key="17">
    <source>
        <dbReference type="SAM" id="MobiDB-lite"/>
    </source>
</evidence>
<feature type="transmembrane region" description="Helical" evidence="18">
    <location>
        <begin position="141"/>
        <end position="170"/>
    </location>
</feature>
<evidence type="ECO:0000259" key="19">
    <source>
        <dbReference type="Pfam" id="PF02706"/>
    </source>
</evidence>
<dbReference type="EC" id="2.7.10.2" evidence="5"/>
<keyword evidence="6" id="KW-1003">Cell membrane</keyword>
<organism evidence="21 22">
    <name type="scientific">Corynebacterium sphenisci DSM 44792</name>
    <dbReference type="NCBI Taxonomy" id="1437874"/>
    <lineage>
        <taxon>Bacteria</taxon>
        <taxon>Bacillati</taxon>
        <taxon>Actinomycetota</taxon>
        <taxon>Actinomycetes</taxon>
        <taxon>Mycobacteriales</taxon>
        <taxon>Corynebacteriaceae</taxon>
        <taxon>Corynebacterium</taxon>
    </lineage>
</organism>
<evidence type="ECO:0000256" key="4">
    <source>
        <dbReference type="ARBA" id="ARBA00008883"/>
    </source>
</evidence>
<feature type="transmembrane region" description="Helical" evidence="18">
    <location>
        <begin position="591"/>
        <end position="612"/>
    </location>
</feature>
<dbReference type="PANTHER" id="PTHR32309:SF13">
    <property type="entry name" value="FERRIC ENTEROBACTIN TRANSPORT PROTEIN FEPE"/>
    <property type="match status" value="1"/>
</dbReference>
<feature type="region of interest" description="Disordered" evidence="17">
    <location>
        <begin position="358"/>
        <end position="388"/>
    </location>
</feature>
<comment type="similarity">
    <text evidence="3">Belongs to the CpsD/CapB family.</text>
</comment>
<dbReference type="Pfam" id="PF02706">
    <property type="entry name" value="Wzz"/>
    <property type="match status" value="1"/>
</dbReference>
<feature type="transmembrane region" description="Helical" evidence="18">
    <location>
        <begin position="20"/>
        <end position="37"/>
    </location>
</feature>
<dbReference type="InterPro" id="IPR027417">
    <property type="entry name" value="P-loop_NTPase"/>
</dbReference>
<evidence type="ECO:0000256" key="1">
    <source>
        <dbReference type="ARBA" id="ARBA00004429"/>
    </source>
</evidence>
<dbReference type="KEGG" id="csph:CSPHI_10900"/>
<keyword evidence="22" id="KW-1185">Reference proteome</keyword>
<dbReference type="EMBL" id="CP009248">
    <property type="protein sequence ID" value="APT91410.1"/>
    <property type="molecule type" value="Genomic_DNA"/>
</dbReference>
<dbReference type="STRING" id="1437874.CSPHI_10900"/>
<evidence type="ECO:0000256" key="10">
    <source>
        <dbReference type="ARBA" id="ARBA00022741"/>
    </source>
</evidence>
<evidence type="ECO:0000256" key="14">
    <source>
        <dbReference type="ARBA" id="ARBA00023136"/>
    </source>
</evidence>
<evidence type="ECO:0000256" key="11">
    <source>
        <dbReference type="ARBA" id="ARBA00022777"/>
    </source>
</evidence>
<keyword evidence="9 18" id="KW-0812">Transmembrane</keyword>
<evidence type="ECO:0000256" key="16">
    <source>
        <dbReference type="ARBA" id="ARBA00051245"/>
    </source>
</evidence>
<keyword evidence="8" id="KW-0808">Transferase</keyword>
<keyword evidence="12" id="KW-0067">ATP-binding</keyword>
<feature type="transmembrane region" description="Helical" evidence="18">
    <location>
        <begin position="117"/>
        <end position="134"/>
    </location>
</feature>
<keyword evidence="15" id="KW-0829">Tyrosine-protein kinase</keyword>
<evidence type="ECO:0000256" key="13">
    <source>
        <dbReference type="ARBA" id="ARBA00022989"/>
    </source>
</evidence>
<dbReference type="AlphaFoldDB" id="A0A1L7D016"/>
<evidence type="ECO:0000256" key="18">
    <source>
        <dbReference type="SAM" id="Phobius"/>
    </source>
</evidence>
<comment type="similarity">
    <text evidence="4">Belongs to the etk/wzc family.</text>
</comment>
<reference evidence="21 22" key="1">
    <citation type="submission" date="2014-08" db="EMBL/GenBank/DDBJ databases">
        <title>Complete genome sequence of Corynebacterium sphenisci CECT 5990(T) (=DSM 44792(T)), isolated from healthy wild penguins.</title>
        <authorList>
            <person name="Ruckert C."/>
            <person name="Albersmeier A."/>
            <person name="Winkler A."/>
            <person name="Kalinowski J."/>
        </authorList>
    </citation>
    <scope>NUCLEOTIDE SEQUENCE [LARGE SCALE GENOMIC DNA]</scope>
    <source>
        <strain evidence="21 22">DSM 44792</strain>
    </source>
</reference>
<dbReference type="PANTHER" id="PTHR32309">
    <property type="entry name" value="TYROSINE-PROTEIN KINASE"/>
    <property type="match status" value="1"/>
</dbReference>
<gene>
    <name evidence="21" type="ORF">CSPHI_10900</name>
</gene>
<feature type="domain" description="Polysaccharide chain length determinant N-terminal" evidence="19">
    <location>
        <begin position="404"/>
        <end position="486"/>
    </location>
</feature>
<dbReference type="SUPFAM" id="SSF52540">
    <property type="entry name" value="P-loop containing nucleoside triphosphate hydrolases"/>
    <property type="match status" value="1"/>
</dbReference>
<feature type="transmembrane region" description="Helical" evidence="18">
    <location>
        <begin position="176"/>
        <end position="192"/>
    </location>
</feature>
<keyword evidence="7" id="KW-0997">Cell inner membrane</keyword>
<dbReference type="GO" id="GO:0005524">
    <property type="term" value="F:ATP binding"/>
    <property type="evidence" value="ECO:0007669"/>
    <property type="project" value="UniProtKB-KW"/>
</dbReference>
<dbReference type="RefSeq" id="WP_075693146.1">
    <property type="nucleotide sequence ID" value="NZ_CP009248.1"/>
</dbReference>
<protein>
    <recommendedName>
        <fullName evidence="5">non-specific protein-tyrosine kinase</fullName>
        <ecNumber evidence="5">2.7.10.2</ecNumber>
    </recommendedName>
</protein>
<name>A0A1L7D016_9CORY</name>
<evidence type="ECO:0000313" key="21">
    <source>
        <dbReference type="EMBL" id="APT91410.1"/>
    </source>
</evidence>
<dbReference type="GO" id="GO:0005886">
    <property type="term" value="C:plasma membrane"/>
    <property type="evidence" value="ECO:0007669"/>
    <property type="project" value="UniProtKB-SubCell"/>
</dbReference>
<dbReference type="InterPro" id="IPR005702">
    <property type="entry name" value="Wzc-like_C"/>
</dbReference>
<feature type="transmembrane region" description="Helical" evidence="18">
    <location>
        <begin position="411"/>
        <end position="433"/>
    </location>
</feature>
<comment type="similarity">
    <text evidence="2">Belongs to the CpsC/CapA family.</text>
</comment>